<reference evidence="1 2" key="1">
    <citation type="submission" date="2007-02" db="EMBL/GenBank/DDBJ databases">
        <title>Complete sequence of chromosome of Shewanella baltica OS155.</title>
        <authorList>
            <consortium name="US DOE Joint Genome Institute"/>
            <person name="Copeland A."/>
            <person name="Lucas S."/>
            <person name="Lapidus A."/>
            <person name="Barry K."/>
            <person name="Detter J.C."/>
            <person name="Glavina del Rio T."/>
            <person name="Hammon N."/>
            <person name="Israni S."/>
            <person name="Dalin E."/>
            <person name="Tice H."/>
            <person name="Pitluck S."/>
            <person name="Sims D.R."/>
            <person name="Brettin T."/>
            <person name="Bruce D."/>
            <person name="Han C."/>
            <person name="Tapia R."/>
            <person name="Brainard J."/>
            <person name="Schmutz J."/>
            <person name="Larimer F."/>
            <person name="Land M."/>
            <person name="Hauser L."/>
            <person name="Kyrpides N."/>
            <person name="Mikhailova N."/>
            <person name="Brettar I."/>
            <person name="Klappenbach J."/>
            <person name="Konstantinidis K."/>
            <person name="Rodrigues J."/>
            <person name="Tiedje J."/>
            <person name="Richardson P."/>
        </authorList>
    </citation>
    <scope>NUCLEOTIDE SEQUENCE [LARGE SCALE GENOMIC DNA]</scope>
    <source>
        <strain evidence="2">OS155 / ATCC BAA-1091</strain>
    </source>
</reference>
<gene>
    <name evidence="1" type="ordered locus">Sbal_1098</name>
</gene>
<keyword evidence="2" id="KW-1185">Reference proteome</keyword>
<dbReference type="Proteomes" id="UP000001557">
    <property type="component" value="Chromosome"/>
</dbReference>
<dbReference type="HOGENOM" id="CLU_1884354_0_0_6"/>
<protein>
    <submittedName>
        <fullName evidence="1">Uncharacterized protein</fullName>
    </submittedName>
</protein>
<dbReference type="AlphaFoldDB" id="A3D1K6"/>
<evidence type="ECO:0000313" key="1">
    <source>
        <dbReference type="EMBL" id="ABN60619.1"/>
    </source>
</evidence>
<evidence type="ECO:0000313" key="2">
    <source>
        <dbReference type="Proteomes" id="UP000001557"/>
    </source>
</evidence>
<dbReference type="STRING" id="325240.Sbal_1098"/>
<dbReference type="KEGG" id="sbl:Sbal_1098"/>
<dbReference type="EMBL" id="CP000563">
    <property type="protein sequence ID" value="ABN60619.1"/>
    <property type="molecule type" value="Genomic_DNA"/>
</dbReference>
<proteinExistence type="predicted"/>
<name>A3D1K6_SHEB5</name>
<accession>A3D1K6</accession>
<organism evidence="1 2">
    <name type="scientific">Shewanella baltica (strain OS155 / ATCC BAA-1091)</name>
    <dbReference type="NCBI Taxonomy" id="325240"/>
    <lineage>
        <taxon>Bacteria</taxon>
        <taxon>Pseudomonadati</taxon>
        <taxon>Pseudomonadota</taxon>
        <taxon>Gammaproteobacteria</taxon>
        <taxon>Alteromonadales</taxon>
        <taxon>Shewanellaceae</taxon>
        <taxon>Shewanella</taxon>
    </lineage>
</organism>
<sequence>MIFKQRVTTILKNTGYCDATLIEDTPEARKELNMLGVSIDLIGEKLAIPPNHKMVSSTSFMPYFNSFTVRSEYMQFAAIKESCVTGIYFGVKFPQGKLNHILGSSEMLSKFTNLSGNLYKAIIHPSRYDLDFERL</sequence>